<reference evidence="3" key="1">
    <citation type="journal article" date="2019" name="Int. J. Syst. Evol. Microbiol.">
        <title>The Global Catalogue of Microorganisms (GCM) 10K type strain sequencing project: providing services to taxonomists for standard genome sequencing and annotation.</title>
        <authorList>
            <consortium name="The Broad Institute Genomics Platform"/>
            <consortium name="The Broad Institute Genome Sequencing Center for Infectious Disease"/>
            <person name="Wu L."/>
            <person name="Ma J."/>
        </authorList>
    </citation>
    <scope>NUCLEOTIDE SEQUENCE [LARGE SCALE GENOMIC DNA]</scope>
    <source>
        <strain evidence="3">CCUG 49560</strain>
    </source>
</reference>
<evidence type="ECO:0000313" key="2">
    <source>
        <dbReference type="EMBL" id="MFC4588671.1"/>
    </source>
</evidence>
<proteinExistence type="predicted"/>
<dbReference type="EMBL" id="JBHSFN010000013">
    <property type="protein sequence ID" value="MFC4588671.1"/>
    <property type="molecule type" value="Genomic_DNA"/>
</dbReference>
<gene>
    <name evidence="2" type="ORF">ACFO8L_21465</name>
</gene>
<accession>A0ABV9EGH5</accession>
<feature type="compositionally biased region" description="Basic and acidic residues" evidence="1">
    <location>
        <begin position="34"/>
        <end position="43"/>
    </location>
</feature>
<organism evidence="2 3">
    <name type="scientific">Sphaerisporangium corydalis</name>
    <dbReference type="NCBI Taxonomy" id="1441875"/>
    <lineage>
        <taxon>Bacteria</taxon>
        <taxon>Bacillati</taxon>
        <taxon>Actinomycetota</taxon>
        <taxon>Actinomycetes</taxon>
        <taxon>Streptosporangiales</taxon>
        <taxon>Streptosporangiaceae</taxon>
        <taxon>Sphaerisporangium</taxon>
    </lineage>
</organism>
<protein>
    <submittedName>
        <fullName evidence="2">Uncharacterized protein</fullName>
    </submittedName>
</protein>
<evidence type="ECO:0000313" key="3">
    <source>
        <dbReference type="Proteomes" id="UP001595891"/>
    </source>
</evidence>
<dbReference type="Proteomes" id="UP001595891">
    <property type="component" value="Unassembled WGS sequence"/>
</dbReference>
<comment type="caution">
    <text evidence="2">The sequence shown here is derived from an EMBL/GenBank/DDBJ whole genome shotgun (WGS) entry which is preliminary data.</text>
</comment>
<evidence type="ECO:0000256" key="1">
    <source>
        <dbReference type="SAM" id="MobiDB-lite"/>
    </source>
</evidence>
<name>A0ABV9EGH5_9ACTN</name>
<sequence>MAPEIHYQLITSRVAELQQEAADHRLARLAVNGKNKESGERSHPRLRAAFGKLRTS</sequence>
<keyword evidence="3" id="KW-1185">Reference proteome</keyword>
<dbReference type="RefSeq" id="WP_262842302.1">
    <property type="nucleotide sequence ID" value="NZ_JANZYP010000010.1"/>
</dbReference>
<feature type="region of interest" description="Disordered" evidence="1">
    <location>
        <begin position="33"/>
        <end position="56"/>
    </location>
</feature>